<dbReference type="CDD" id="cd10549">
    <property type="entry name" value="MtMvhB_like"/>
    <property type="match status" value="1"/>
</dbReference>
<evidence type="ECO:0000313" key="7">
    <source>
        <dbReference type="Proteomes" id="UP000521313"/>
    </source>
</evidence>
<evidence type="ECO:0000313" key="6">
    <source>
        <dbReference type="EMBL" id="MBB5184860.1"/>
    </source>
</evidence>
<keyword evidence="4" id="KW-0411">Iron-sulfur</keyword>
<dbReference type="InterPro" id="IPR017900">
    <property type="entry name" value="4Fe4S_Fe_S_CS"/>
</dbReference>
<dbReference type="PANTHER" id="PTHR43687:SF1">
    <property type="entry name" value="FERREDOXIN III"/>
    <property type="match status" value="1"/>
</dbReference>
<evidence type="ECO:0000259" key="5">
    <source>
        <dbReference type="PROSITE" id="PS51379"/>
    </source>
</evidence>
<evidence type="ECO:0000256" key="3">
    <source>
        <dbReference type="ARBA" id="ARBA00023004"/>
    </source>
</evidence>
<dbReference type="InterPro" id="IPR017896">
    <property type="entry name" value="4Fe4S_Fe-S-bd"/>
</dbReference>
<dbReference type="GO" id="GO:0016829">
    <property type="term" value="F:lyase activity"/>
    <property type="evidence" value="ECO:0007669"/>
    <property type="project" value="UniProtKB-KW"/>
</dbReference>
<keyword evidence="1" id="KW-0004">4Fe-4S</keyword>
<keyword evidence="2" id="KW-0479">Metal-binding</keyword>
<name>A0A7W8D093_9FIRM</name>
<dbReference type="EMBL" id="JACHHD010000007">
    <property type="protein sequence ID" value="MBB5184860.1"/>
    <property type="molecule type" value="Genomic_DNA"/>
</dbReference>
<sequence>MARKEKLFVFTPQILKNLVSKPVTEAYPFEEAHYTDRMRGHIEIDIEQCISCTLCAQNCPPRAIKVDRGKGTWEINRFDCVQCGNCVQVCPKKCLHMKKGYTQPETQKSVEVYTRTIQKKKFPKASSDCVYCTLCAKKCPRDAITVDRSQKLWSLNQDLCVSCGLCAKNCPKKCIEMIEINDEEAV</sequence>
<accession>A0A7W8D093</accession>
<dbReference type="Proteomes" id="UP000521313">
    <property type="component" value="Unassembled WGS sequence"/>
</dbReference>
<keyword evidence="6" id="KW-0456">Lyase</keyword>
<dbReference type="Pfam" id="PF12838">
    <property type="entry name" value="Fer4_7"/>
    <property type="match status" value="1"/>
</dbReference>
<dbReference type="RefSeq" id="WP_183375209.1">
    <property type="nucleotide sequence ID" value="NZ_JACHHD010000007.1"/>
</dbReference>
<dbReference type="PROSITE" id="PS51379">
    <property type="entry name" value="4FE4S_FER_2"/>
    <property type="match status" value="4"/>
</dbReference>
<dbReference type="InterPro" id="IPR050572">
    <property type="entry name" value="Fe-S_Ferredoxin"/>
</dbReference>
<dbReference type="SUPFAM" id="SSF54862">
    <property type="entry name" value="4Fe-4S ferredoxins"/>
    <property type="match status" value="1"/>
</dbReference>
<dbReference type="AlphaFoldDB" id="A0A7W8D093"/>
<feature type="domain" description="4Fe-4S ferredoxin-type" evidence="5">
    <location>
        <begin position="71"/>
        <end position="100"/>
    </location>
</feature>
<reference evidence="6 7" key="1">
    <citation type="submission" date="2020-08" db="EMBL/GenBank/DDBJ databases">
        <title>Genomic Encyclopedia of Type Strains, Phase IV (KMG-IV): sequencing the most valuable type-strain genomes for metagenomic binning, comparative biology and taxonomic classification.</title>
        <authorList>
            <person name="Goeker M."/>
        </authorList>
    </citation>
    <scope>NUCLEOTIDE SEQUENCE [LARGE SCALE GENOMIC DNA]</scope>
    <source>
        <strain evidence="6 7">DSM 26963</strain>
    </source>
</reference>
<evidence type="ECO:0000256" key="2">
    <source>
        <dbReference type="ARBA" id="ARBA00022723"/>
    </source>
</evidence>
<feature type="domain" description="4Fe-4S ferredoxin-type" evidence="5">
    <location>
        <begin position="120"/>
        <end position="149"/>
    </location>
</feature>
<feature type="domain" description="4Fe-4S ferredoxin-type" evidence="5">
    <location>
        <begin position="151"/>
        <end position="180"/>
    </location>
</feature>
<dbReference type="PROSITE" id="PS00198">
    <property type="entry name" value="4FE4S_FER_1"/>
    <property type="match status" value="3"/>
</dbReference>
<dbReference type="Pfam" id="PF14697">
    <property type="entry name" value="Fer4_21"/>
    <property type="match status" value="1"/>
</dbReference>
<keyword evidence="6" id="KW-0830">Ubiquinone</keyword>
<dbReference type="GO" id="GO:0051539">
    <property type="term" value="F:4 iron, 4 sulfur cluster binding"/>
    <property type="evidence" value="ECO:0007669"/>
    <property type="project" value="UniProtKB-KW"/>
</dbReference>
<dbReference type="Gene3D" id="3.30.70.20">
    <property type="match status" value="2"/>
</dbReference>
<proteinExistence type="predicted"/>
<gene>
    <name evidence="6" type="ORF">HNQ43_000906</name>
</gene>
<dbReference type="PANTHER" id="PTHR43687">
    <property type="entry name" value="ADENYLYLSULFATE REDUCTASE, BETA SUBUNIT"/>
    <property type="match status" value="1"/>
</dbReference>
<dbReference type="Gene3D" id="3.30.70.3270">
    <property type="match status" value="1"/>
</dbReference>
<comment type="caution">
    <text evidence="6">The sequence shown here is derived from an EMBL/GenBank/DDBJ whole genome shotgun (WGS) entry which is preliminary data.</text>
</comment>
<dbReference type="GO" id="GO:0046872">
    <property type="term" value="F:metal ion binding"/>
    <property type="evidence" value="ECO:0007669"/>
    <property type="project" value="UniProtKB-KW"/>
</dbReference>
<evidence type="ECO:0000256" key="1">
    <source>
        <dbReference type="ARBA" id="ARBA00022485"/>
    </source>
</evidence>
<organism evidence="6 7">
    <name type="scientific">Faecalicoccus acidiformans</name>
    <dbReference type="NCBI Taxonomy" id="915173"/>
    <lineage>
        <taxon>Bacteria</taxon>
        <taxon>Bacillati</taxon>
        <taxon>Bacillota</taxon>
        <taxon>Erysipelotrichia</taxon>
        <taxon>Erysipelotrichales</taxon>
        <taxon>Erysipelotrichaceae</taxon>
        <taxon>Faecalicoccus</taxon>
    </lineage>
</organism>
<feature type="domain" description="4Fe-4S ferredoxin-type" evidence="5">
    <location>
        <begin position="40"/>
        <end position="69"/>
    </location>
</feature>
<keyword evidence="3" id="KW-0408">Iron</keyword>
<protein>
    <submittedName>
        <fullName evidence="6">Formate hydrogenlyase subunit 6/NADH:ubiquinone oxidoreductase subunit I</fullName>
    </submittedName>
</protein>
<evidence type="ECO:0000256" key="4">
    <source>
        <dbReference type="ARBA" id="ARBA00023014"/>
    </source>
</evidence>